<proteinExistence type="predicted"/>
<keyword evidence="2" id="KW-1185">Reference proteome</keyword>
<gene>
    <name evidence="1" type="ORF">HPB47_027753</name>
</gene>
<evidence type="ECO:0000313" key="2">
    <source>
        <dbReference type="Proteomes" id="UP000805193"/>
    </source>
</evidence>
<evidence type="ECO:0000313" key="1">
    <source>
        <dbReference type="EMBL" id="KAG0425057.1"/>
    </source>
</evidence>
<dbReference type="EMBL" id="JABSTQ010009896">
    <property type="protein sequence ID" value="KAG0425057.1"/>
    <property type="molecule type" value="Genomic_DNA"/>
</dbReference>
<name>A0AC60PV27_IXOPE</name>
<organism evidence="1 2">
    <name type="scientific">Ixodes persulcatus</name>
    <name type="common">Taiga tick</name>
    <dbReference type="NCBI Taxonomy" id="34615"/>
    <lineage>
        <taxon>Eukaryota</taxon>
        <taxon>Metazoa</taxon>
        <taxon>Ecdysozoa</taxon>
        <taxon>Arthropoda</taxon>
        <taxon>Chelicerata</taxon>
        <taxon>Arachnida</taxon>
        <taxon>Acari</taxon>
        <taxon>Parasitiformes</taxon>
        <taxon>Ixodida</taxon>
        <taxon>Ixodoidea</taxon>
        <taxon>Ixodidae</taxon>
        <taxon>Ixodinae</taxon>
        <taxon>Ixodes</taxon>
    </lineage>
</organism>
<reference evidence="1 2" key="1">
    <citation type="journal article" date="2020" name="Cell">
        <title>Large-Scale Comparative Analyses of Tick Genomes Elucidate Their Genetic Diversity and Vector Capacities.</title>
        <authorList>
            <consortium name="Tick Genome and Microbiome Consortium (TIGMIC)"/>
            <person name="Jia N."/>
            <person name="Wang J."/>
            <person name="Shi W."/>
            <person name="Du L."/>
            <person name="Sun Y."/>
            <person name="Zhan W."/>
            <person name="Jiang J.F."/>
            <person name="Wang Q."/>
            <person name="Zhang B."/>
            <person name="Ji P."/>
            <person name="Bell-Sakyi L."/>
            <person name="Cui X.M."/>
            <person name="Yuan T.T."/>
            <person name="Jiang B.G."/>
            <person name="Yang W.F."/>
            <person name="Lam T.T."/>
            <person name="Chang Q.C."/>
            <person name="Ding S.J."/>
            <person name="Wang X.J."/>
            <person name="Zhu J.G."/>
            <person name="Ruan X.D."/>
            <person name="Zhao L."/>
            <person name="Wei J.T."/>
            <person name="Ye R.Z."/>
            <person name="Que T.C."/>
            <person name="Du C.H."/>
            <person name="Zhou Y.H."/>
            <person name="Cheng J.X."/>
            <person name="Dai P.F."/>
            <person name="Guo W.B."/>
            <person name="Han X.H."/>
            <person name="Huang E.J."/>
            <person name="Li L.F."/>
            <person name="Wei W."/>
            <person name="Gao Y.C."/>
            <person name="Liu J.Z."/>
            <person name="Shao H.Z."/>
            <person name="Wang X."/>
            <person name="Wang C.C."/>
            <person name="Yang T.C."/>
            <person name="Huo Q.B."/>
            <person name="Li W."/>
            <person name="Chen H.Y."/>
            <person name="Chen S.E."/>
            <person name="Zhou L.G."/>
            <person name="Ni X.B."/>
            <person name="Tian J.H."/>
            <person name="Sheng Y."/>
            <person name="Liu T."/>
            <person name="Pan Y.S."/>
            <person name="Xia L.Y."/>
            <person name="Li J."/>
            <person name="Zhao F."/>
            <person name="Cao W.C."/>
        </authorList>
    </citation>
    <scope>NUCLEOTIDE SEQUENCE [LARGE SCALE GENOMIC DNA]</scope>
    <source>
        <strain evidence="1">Iper-2018</strain>
    </source>
</reference>
<dbReference type="Proteomes" id="UP000805193">
    <property type="component" value="Unassembled WGS sequence"/>
</dbReference>
<accession>A0AC60PV27</accession>
<sequence>MTKPTDEDRGSREGEGLHGWLPQGHPGSPEGGGPGVGEVRRDLNSEMRDLVKEKRNPDGSTVGPFTARDQALKETQLCITSAMGPLVSLLEVCLEGETLRREAVAERLGATFSQIVRLFAMVTRERRECAIARVAPELRHMVAEDSGDEGSPKLFGESFLVKLKTRNETLKALREAGHPSPKGPKLRHGAHLPGEPSTAFLRRGPFSYRGHRDDQAHGRGPGFAGRGGTARVAAQGHPGSPDREVDPGLAKFVGDHWGSEGRSERCKAATVDYPRPRFSFATVRDLNSEMRDLVKGKRNPDGSQVGPFTARDQALKETQLCITSAMGPLVSLLEVCLEGETLRREAVAERLGATFSQMVRLFAMVIRGRRECAIARVAPELRHMVAEDPGDEGSPKLFGESFLVKLKTRNETLKALREAEQPPPKGPKLRHGAHVPGEPSTAFLRQGDLLVQRTPTVAEHASSAAVQCEECGITVVGAASIAVPIRQERVM</sequence>
<protein>
    <submittedName>
        <fullName evidence="1">Uncharacterized protein</fullName>
    </submittedName>
</protein>
<comment type="caution">
    <text evidence="1">The sequence shown here is derived from an EMBL/GenBank/DDBJ whole genome shotgun (WGS) entry which is preliminary data.</text>
</comment>